<dbReference type="PROSITE" id="PS50217">
    <property type="entry name" value="BZIP"/>
    <property type="match status" value="1"/>
</dbReference>
<evidence type="ECO:0000256" key="6">
    <source>
        <dbReference type="ARBA" id="ARBA00023242"/>
    </source>
</evidence>
<dbReference type="GO" id="GO:0003700">
    <property type="term" value="F:DNA-binding transcription factor activity"/>
    <property type="evidence" value="ECO:0007669"/>
    <property type="project" value="InterPro"/>
</dbReference>
<dbReference type="GO" id="GO:0005634">
    <property type="term" value="C:nucleus"/>
    <property type="evidence" value="ECO:0007669"/>
    <property type="project" value="UniProtKB-SubCell"/>
</dbReference>
<comment type="similarity">
    <text evidence="2">Belongs to the bZIP family.</text>
</comment>
<keyword evidence="5" id="KW-0804">Transcription</keyword>
<evidence type="ECO:0000256" key="4">
    <source>
        <dbReference type="ARBA" id="ARBA00023125"/>
    </source>
</evidence>
<accession>A0A9P8LIW2</accession>
<feature type="region of interest" description="Disordered" evidence="8">
    <location>
        <begin position="169"/>
        <end position="241"/>
    </location>
</feature>
<feature type="compositionally biased region" description="Low complexity" evidence="8">
    <location>
        <begin position="223"/>
        <end position="234"/>
    </location>
</feature>
<keyword evidence="4" id="KW-0238">DNA-binding</keyword>
<keyword evidence="7" id="KW-0175">Coiled coil</keyword>
<name>A0A9P8LIW2_9PEZI</name>
<dbReference type="SUPFAM" id="SSF57959">
    <property type="entry name" value="Leucine zipper domain"/>
    <property type="match status" value="1"/>
</dbReference>
<evidence type="ECO:0000256" key="8">
    <source>
        <dbReference type="SAM" id="MobiDB-lite"/>
    </source>
</evidence>
<evidence type="ECO:0000256" key="1">
    <source>
        <dbReference type="ARBA" id="ARBA00004123"/>
    </source>
</evidence>
<evidence type="ECO:0000259" key="9">
    <source>
        <dbReference type="PROSITE" id="PS50217"/>
    </source>
</evidence>
<dbReference type="Proteomes" id="UP000750711">
    <property type="component" value="Unassembled WGS sequence"/>
</dbReference>
<dbReference type="AlphaFoldDB" id="A0A9P8LIW2"/>
<dbReference type="EMBL" id="JAGHQM010000024">
    <property type="protein sequence ID" value="KAH0566210.1"/>
    <property type="molecule type" value="Genomic_DNA"/>
</dbReference>
<dbReference type="InterPro" id="IPR046347">
    <property type="entry name" value="bZIP_sf"/>
</dbReference>
<evidence type="ECO:0000313" key="10">
    <source>
        <dbReference type="EMBL" id="KAH0566210.1"/>
    </source>
</evidence>
<comment type="caution">
    <text evidence="10">The sequence shown here is derived from an EMBL/GenBank/DDBJ whole genome shotgun (WGS) entry which is preliminary data.</text>
</comment>
<comment type="subcellular location">
    <subcellularLocation>
        <location evidence="1">Nucleus</location>
    </subcellularLocation>
</comment>
<feature type="domain" description="BZIP" evidence="9">
    <location>
        <begin position="273"/>
        <end position="323"/>
    </location>
</feature>
<dbReference type="PANTHER" id="PTHR47416">
    <property type="entry name" value="BASIC-LEUCINE ZIPPER TRANSCRIPTION FACTOR F-RELATED"/>
    <property type="match status" value="1"/>
</dbReference>
<keyword evidence="11" id="KW-1185">Reference proteome</keyword>
<proteinExistence type="inferred from homology"/>
<dbReference type="CDD" id="cd14686">
    <property type="entry name" value="bZIP"/>
    <property type="match status" value="1"/>
</dbReference>
<feature type="coiled-coil region" evidence="7">
    <location>
        <begin position="264"/>
        <end position="325"/>
    </location>
</feature>
<organism evidence="10 11">
    <name type="scientific">Trichoglossum hirsutum</name>
    <dbReference type="NCBI Taxonomy" id="265104"/>
    <lineage>
        <taxon>Eukaryota</taxon>
        <taxon>Fungi</taxon>
        <taxon>Dikarya</taxon>
        <taxon>Ascomycota</taxon>
        <taxon>Pezizomycotina</taxon>
        <taxon>Geoglossomycetes</taxon>
        <taxon>Geoglossales</taxon>
        <taxon>Geoglossaceae</taxon>
        <taxon>Trichoglossum</taxon>
    </lineage>
</organism>
<dbReference type="SMART" id="SM00338">
    <property type="entry name" value="BRLZ"/>
    <property type="match status" value="1"/>
</dbReference>
<sequence length="648" mass="72513">MTASYAHMHDFFRPSSTLSIDSQHHPLFDDDESSILDDNILEPGIESALDMSPLNRRDSFVDSAAIFSPKVEWGDFDRDMAVPDRLLNASTNPFEQHEQQNNNPFMRLDTAQVAAYGHQTTSSWEMEAYSGSCTPTAVYDTGYPAEFENHTATSYLSGSGATPVPTTYDNHSTSHIRPVSVFPSAPSTNASIPPSPHQNKDWIPANGPTEQLEPRSIPKRMRPSSPSPRSNSPLLRRDGIRKKNARFEIPAERNLLNIDQLIAQSADDQEIKELKQQKRLLRNRQAALDSRQRKKQHTERLEEEKKQYTTIISELEDRLSQMEVREAGHIRQEEEWKAMQQRYDQYIQRLELEKEEMVRSHTLETGELRKKNAYLTEHIQKMDSTAMNAVTGSSGFSNEFSDMDNMTVDNFWENPSFMDDFSMDTPVRSDSSLIKKSTISDDDKPAASGLLLILLLCGAFVASKSSTTSTPAIPRMPEDIRVASAAVLDNIFKDAGVQQSDPRLAVNRVEALEPAPSGTAWPAPKNTLTAAQMVGLSGSSLDMLNHQLVQPTKEQEQEQLFSLSADQYNGVISQDFGREPEPSTSRGRRNLVESLAAMRNSNKGSAAEVYTRSLLWDKVPAEVVRDFAKLVSESNSRNGEHQNGDSMG</sequence>
<evidence type="ECO:0000313" key="11">
    <source>
        <dbReference type="Proteomes" id="UP000750711"/>
    </source>
</evidence>
<dbReference type="InterPro" id="IPR004827">
    <property type="entry name" value="bZIP"/>
</dbReference>
<evidence type="ECO:0000256" key="7">
    <source>
        <dbReference type="SAM" id="Coils"/>
    </source>
</evidence>
<gene>
    <name evidence="10" type="ORF">GP486_000385</name>
</gene>
<evidence type="ECO:0000256" key="2">
    <source>
        <dbReference type="ARBA" id="ARBA00007163"/>
    </source>
</evidence>
<keyword evidence="6" id="KW-0539">Nucleus</keyword>
<reference evidence="10" key="1">
    <citation type="submission" date="2021-03" db="EMBL/GenBank/DDBJ databases">
        <title>Comparative genomics and phylogenomic investigation of the class Geoglossomycetes provide insights into ecological specialization and systematics.</title>
        <authorList>
            <person name="Melie T."/>
            <person name="Pirro S."/>
            <person name="Miller A.N."/>
            <person name="Quandt A."/>
        </authorList>
    </citation>
    <scope>NUCLEOTIDE SEQUENCE</scope>
    <source>
        <strain evidence="10">CAQ_001_2017</strain>
    </source>
</reference>
<dbReference type="PANTHER" id="PTHR47416:SF8">
    <property type="entry name" value="BASIC-LEUCINE ZIPPER TRANSCRIPTION FACTOR E-RELATED"/>
    <property type="match status" value="1"/>
</dbReference>
<evidence type="ECO:0000256" key="3">
    <source>
        <dbReference type="ARBA" id="ARBA00023015"/>
    </source>
</evidence>
<keyword evidence="3" id="KW-0805">Transcription regulation</keyword>
<evidence type="ECO:0000256" key="5">
    <source>
        <dbReference type="ARBA" id="ARBA00023163"/>
    </source>
</evidence>
<dbReference type="Gene3D" id="1.20.5.170">
    <property type="match status" value="1"/>
</dbReference>
<dbReference type="GO" id="GO:0003677">
    <property type="term" value="F:DNA binding"/>
    <property type="evidence" value="ECO:0007669"/>
    <property type="project" value="UniProtKB-KW"/>
</dbReference>
<dbReference type="Pfam" id="PF00170">
    <property type="entry name" value="bZIP_1"/>
    <property type="match status" value="1"/>
</dbReference>
<protein>
    <recommendedName>
        <fullName evidence="9">BZIP domain-containing protein</fullName>
    </recommendedName>
</protein>